<organism evidence="1 2">
    <name type="scientific">Thauera phenolivorans</name>
    <dbReference type="NCBI Taxonomy" id="1792543"/>
    <lineage>
        <taxon>Bacteria</taxon>
        <taxon>Pseudomonadati</taxon>
        <taxon>Pseudomonadota</taxon>
        <taxon>Betaproteobacteria</taxon>
        <taxon>Rhodocyclales</taxon>
        <taxon>Zoogloeaceae</taxon>
        <taxon>Thauera</taxon>
    </lineage>
</organism>
<dbReference type="EMBL" id="JAAYYV010000272">
    <property type="protein sequence ID" value="NLF54785.1"/>
    <property type="molecule type" value="Genomic_DNA"/>
</dbReference>
<protein>
    <submittedName>
        <fullName evidence="1">Glycosyltransferase</fullName>
    </submittedName>
</protein>
<dbReference type="Pfam" id="PF09837">
    <property type="entry name" value="DUF2064"/>
    <property type="match status" value="1"/>
</dbReference>
<sequence length="220" mass="23740">MSGGHGQPAAIELAILAKAPVAGFAKTRLIPHLGREGAAALQRWLLRRAVRVAVRADLGPVSLWCAPDTGHPDFQRCLASGEVRLLSQPQGDLGVRMQAAAAASRTPAGMLIIGTDCPVLTPVLIRRVARALGQHDAVVVPAEDGGYVLIALRRADPRLFADIDWSTDRVMEQTRERLRALGLRWHEPAALWDVDRPEDFERLAALSPAVRAAVAPAERT</sequence>
<keyword evidence="1" id="KW-0808">Transferase</keyword>
<dbReference type="GO" id="GO:0016740">
    <property type="term" value="F:transferase activity"/>
    <property type="evidence" value="ECO:0007669"/>
    <property type="project" value="UniProtKB-KW"/>
</dbReference>
<proteinExistence type="predicted"/>
<evidence type="ECO:0000313" key="2">
    <source>
        <dbReference type="Proteomes" id="UP000536534"/>
    </source>
</evidence>
<dbReference type="PANTHER" id="PTHR36529">
    <property type="entry name" value="SLL1095 PROTEIN"/>
    <property type="match status" value="1"/>
</dbReference>
<accession>A0A7X7LX98</accession>
<comment type="caution">
    <text evidence="1">The sequence shown here is derived from an EMBL/GenBank/DDBJ whole genome shotgun (WGS) entry which is preliminary data.</text>
</comment>
<reference evidence="1 2" key="1">
    <citation type="journal article" date="2020" name="Biotechnol. Biofuels">
        <title>New insights from the biogas microbiome by comprehensive genome-resolved metagenomics of nearly 1600 species originating from multiple anaerobic digesters.</title>
        <authorList>
            <person name="Campanaro S."/>
            <person name="Treu L."/>
            <person name="Rodriguez-R L.M."/>
            <person name="Kovalovszki A."/>
            <person name="Ziels R.M."/>
            <person name="Maus I."/>
            <person name="Zhu X."/>
            <person name="Kougias P.G."/>
            <person name="Basile A."/>
            <person name="Luo G."/>
            <person name="Schluter A."/>
            <person name="Konstantinidis K.T."/>
            <person name="Angelidaki I."/>
        </authorList>
    </citation>
    <scope>NUCLEOTIDE SEQUENCE [LARGE SCALE GENOMIC DNA]</scope>
    <source>
        <strain evidence="1">AS06rmzACSIP_256</strain>
    </source>
</reference>
<gene>
    <name evidence="1" type="ORF">GX576_10420</name>
</gene>
<name>A0A7X7LX98_9RHOO</name>
<dbReference type="Proteomes" id="UP000536534">
    <property type="component" value="Unassembled WGS sequence"/>
</dbReference>
<dbReference type="InterPro" id="IPR018641">
    <property type="entry name" value="Trfase_1_rSAM/seldom-assoc"/>
</dbReference>
<dbReference type="PANTHER" id="PTHR36529:SF1">
    <property type="entry name" value="GLYCOSYLTRANSFERASE"/>
    <property type="match status" value="1"/>
</dbReference>
<dbReference type="AlphaFoldDB" id="A0A7X7LX98"/>
<dbReference type="SUPFAM" id="SSF53448">
    <property type="entry name" value="Nucleotide-diphospho-sugar transferases"/>
    <property type="match status" value="1"/>
</dbReference>
<dbReference type="InterPro" id="IPR029044">
    <property type="entry name" value="Nucleotide-diphossugar_trans"/>
</dbReference>
<dbReference type="NCBIfam" id="TIGR04282">
    <property type="entry name" value="glyco_like_cofC"/>
    <property type="match status" value="1"/>
</dbReference>
<evidence type="ECO:0000313" key="1">
    <source>
        <dbReference type="EMBL" id="NLF54785.1"/>
    </source>
</evidence>
<dbReference type="Gene3D" id="3.90.550.10">
    <property type="entry name" value="Spore Coat Polysaccharide Biosynthesis Protein SpsA, Chain A"/>
    <property type="match status" value="1"/>
</dbReference>